<gene>
    <name evidence="2" type="ORF">CCACVL1_00350</name>
</gene>
<name>A0A1R3KXB2_COCAP</name>
<comment type="caution">
    <text evidence="2">The sequence shown here is derived from an EMBL/GenBank/DDBJ whole genome shotgun (WGS) entry which is preliminary data.</text>
</comment>
<dbReference type="Proteomes" id="UP000188268">
    <property type="component" value="Unassembled WGS sequence"/>
</dbReference>
<dbReference type="Gramene" id="OMP11678">
    <property type="protein sequence ID" value="OMP11678"/>
    <property type="gene ID" value="CCACVL1_00350"/>
</dbReference>
<organism evidence="2 3">
    <name type="scientific">Corchorus capsularis</name>
    <name type="common">Jute</name>
    <dbReference type="NCBI Taxonomy" id="210143"/>
    <lineage>
        <taxon>Eukaryota</taxon>
        <taxon>Viridiplantae</taxon>
        <taxon>Streptophyta</taxon>
        <taxon>Embryophyta</taxon>
        <taxon>Tracheophyta</taxon>
        <taxon>Spermatophyta</taxon>
        <taxon>Magnoliopsida</taxon>
        <taxon>eudicotyledons</taxon>
        <taxon>Gunneridae</taxon>
        <taxon>Pentapetalae</taxon>
        <taxon>rosids</taxon>
        <taxon>malvids</taxon>
        <taxon>Malvales</taxon>
        <taxon>Malvaceae</taxon>
        <taxon>Grewioideae</taxon>
        <taxon>Apeibeae</taxon>
        <taxon>Corchorus</taxon>
    </lineage>
</organism>
<dbReference type="GO" id="GO:0016020">
    <property type="term" value="C:membrane"/>
    <property type="evidence" value="ECO:0007669"/>
    <property type="project" value="InterPro"/>
</dbReference>
<reference evidence="2 3" key="1">
    <citation type="submission" date="2013-09" db="EMBL/GenBank/DDBJ databases">
        <title>Corchorus capsularis genome sequencing.</title>
        <authorList>
            <person name="Alam M."/>
            <person name="Haque M.S."/>
            <person name="Islam M.S."/>
            <person name="Emdad E.M."/>
            <person name="Islam M.M."/>
            <person name="Ahmed B."/>
            <person name="Halim A."/>
            <person name="Hossen Q.M.M."/>
            <person name="Hossain M.Z."/>
            <person name="Ahmed R."/>
            <person name="Khan M.M."/>
            <person name="Islam R."/>
            <person name="Rashid M.M."/>
            <person name="Khan S.A."/>
            <person name="Rahman M.S."/>
            <person name="Alam M."/>
        </authorList>
    </citation>
    <scope>NUCLEOTIDE SEQUENCE [LARGE SCALE GENOMIC DNA]</scope>
    <source>
        <strain evidence="3">cv. CVL-1</strain>
        <tissue evidence="2">Whole seedling</tissue>
    </source>
</reference>
<evidence type="ECO:0000259" key="1">
    <source>
        <dbReference type="PROSITE" id="PS51551"/>
    </source>
</evidence>
<evidence type="ECO:0000313" key="3">
    <source>
        <dbReference type="Proteomes" id="UP000188268"/>
    </source>
</evidence>
<dbReference type="PROSITE" id="PS51551">
    <property type="entry name" value="EPHRIN_RBD_2"/>
    <property type="match status" value="1"/>
</dbReference>
<evidence type="ECO:0000313" key="2">
    <source>
        <dbReference type="EMBL" id="OMP11678.1"/>
    </source>
</evidence>
<proteinExistence type="predicted"/>
<protein>
    <recommendedName>
        <fullName evidence="1">Ephrin RBD domain-containing protein</fullName>
    </recommendedName>
</protein>
<dbReference type="AlphaFoldDB" id="A0A1R3KXB2"/>
<accession>A0A1R3KXB2</accession>
<dbReference type="InterPro" id="IPR001799">
    <property type="entry name" value="Ephrin_RBD"/>
</dbReference>
<dbReference type="EMBL" id="AWWV01001037">
    <property type="protein sequence ID" value="OMP11678.1"/>
    <property type="molecule type" value="Genomic_DNA"/>
</dbReference>
<keyword evidence="3" id="KW-1185">Reference proteome</keyword>
<sequence length="27" mass="3145">MANGQPGDKDEPLIYVFQFQDFSPTIW</sequence>
<feature type="domain" description="Ephrin RBD" evidence="1">
    <location>
        <begin position="1"/>
        <end position="27"/>
    </location>
</feature>